<feature type="region of interest" description="Disordered" evidence="1">
    <location>
        <begin position="65"/>
        <end position="95"/>
    </location>
</feature>
<evidence type="ECO:0000256" key="1">
    <source>
        <dbReference type="SAM" id="MobiDB-lite"/>
    </source>
</evidence>
<organism evidence="2 3">
    <name type="scientific">Blepharisma stoltei</name>
    <dbReference type="NCBI Taxonomy" id="1481888"/>
    <lineage>
        <taxon>Eukaryota</taxon>
        <taxon>Sar</taxon>
        <taxon>Alveolata</taxon>
        <taxon>Ciliophora</taxon>
        <taxon>Postciliodesmatophora</taxon>
        <taxon>Heterotrichea</taxon>
        <taxon>Heterotrichida</taxon>
        <taxon>Blepharismidae</taxon>
        <taxon>Blepharisma</taxon>
    </lineage>
</organism>
<proteinExistence type="predicted"/>
<protein>
    <submittedName>
        <fullName evidence="2">Uncharacterized protein</fullName>
    </submittedName>
</protein>
<feature type="region of interest" description="Disordered" evidence="1">
    <location>
        <begin position="1"/>
        <end position="37"/>
    </location>
</feature>
<gene>
    <name evidence="2" type="ORF">BSTOLATCC_MIC44190</name>
</gene>
<name>A0AAU9K2Y7_9CILI</name>
<dbReference type="EMBL" id="CAJZBQ010000044">
    <property type="protein sequence ID" value="CAG9327557.1"/>
    <property type="molecule type" value="Genomic_DNA"/>
</dbReference>
<feature type="compositionally biased region" description="Polar residues" evidence="1">
    <location>
        <begin position="16"/>
        <end position="32"/>
    </location>
</feature>
<reference evidence="2" key="1">
    <citation type="submission" date="2021-09" db="EMBL/GenBank/DDBJ databases">
        <authorList>
            <consortium name="AG Swart"/>
            <person name="Singh M."/>
            <person name="Singh A."/>
            <person name="Seah K."/>
            <person name="Emmerich C."/>
        </authorList>
    </citation>
    <scope>NUCLEOTIDE SEQUENCE</scope>
    <source>
        <strain evidence="2">ATCC30299</strain>
    </source>
</reference>
<sequence>MGSSNDKIEKEETEQDISQSSTIDSENYLSSSHIDDLNLKESPQEEILKFIVSGYAQMNKRIQDTKKSIKKEQRKARKNKTVPSQQPERFKRKVMPRLIAAIN</sequence>
<dbReference type="AlphaFoldDB" id="A0AAU9K2Y7"/>
<feature type="compositionally biased region" description="Basic and acidic residues" evidence="1">
    <location>
        <begin position="1"/>
        <end position="10"/>
    </location>
</feature>
<accession>A0AAU9K2Y7</accession>
<dbReference type="Proteomes" id="UP001162131">
    <property type="component" value="Unassembled WGS sequence"/>
</dbReference>
<keyword evidence="3" id="KW-1185">Reference proteome</keyword>
<evidence type="ECO:0000313" key="3">
    <source>
        <dbReference type="Proteomes" id="UP001162131"/>
    </source>
</evidence>
<evidence type="ECO:0000313" key="2">
    <source>
        <dbReference type="EMBL" id="CAG9327557.1"/>
    </source>
</evidence>
<comment type="caution">
    <text evidence="2">The sequence shown here is derived from an EMBL/GenBank/DDBJ whole genome shotgun (WGS) entry which is preliminary data.</text>
</comment>